<dbReference type="GO" id="GO:0016301">
    <property type="term" value="F:kinase activity"/>
    <property type="evidence" value="ECO:0007669"/>
    <property type="project" value="UniProtKB-KW"/>
</dbReference>
<reference evidence="1 2" key="1">
    <citation type="journal article" date="2014" name="Am. J. Bot.">
        <title>Genome assembly and annotation for red clover (Trifolium pratense; Fabaceae).</title>
        <authorList>
            <person name="Istvanek J."/>
            <person name="Jaros M."/>
            <person name="Krenek A."/>
            <person name="Repkova J."/>
        </authorList>
    </citation>
    <scope>NUCLEOTIDE SEQUENCE [LARGE SCALE GENOMIC DNA]</scope>
    <source>
        <strain evidence="2">cv. Tatra</strain>
        <tissue evidence="1">Young leaves</tissue>
    </source>
</reference>
<dbReference type="EMBL" id="ASHM01261278">
    <property type="protein sequence ID" value="PNX69956.1"/>
    <property type="molecule type" value="Genomic_DNA"/>
</dbReference>
<gene>
    <name evidence="1" type="ORF">L195_g064667</name>
</gene>
<proteinExistence type="predicted"/>
<reference evidence="1 2" key="2">
    <citation type="journal article" date="2017" name="Front. Plant Sci.">
        <title>Gene Classification and Mining of Molecular Markers Useful in Red Clover (Trifolium pratense) Breeding.</title>
        <authorList>
            <person name="Istvanek J."/>
            <person name="Dluhosova J."/>
            <person name="Dluhos P."/>
            <person name="Patkova L."/>
            <person name="Nedelnik J."/>
            <person name="Repkova J."/>
        </authorList>
    </citation>
    <scope>NUCLEOTIDE SEQUENCE [LARGE SCALE GENOMIC DNA]</scope>
    <source>
        <strain evidence="2">cv. Tatra</strain>
        <tissue evidence="1">Young leaves</tissue>
    </source>
</reference>
<dbReference type="Proteomes" id="UP000236291">
    <property type="component" value="Unassembled WGS sequence"/>
</dbReference>
<sequence>VGAAKFTFEELMCAIDGFADHNLLGHEGFGFVHKGILASSRISTEG</sequence>
<comment type="caution">
    <text evidence="1">The sequence shown here is derived from an EMBL/GenBank/DDBJ whole genome shotgun (WGS) entry which is preliminary data.</text>
</comment>
<dbReference type="STRING" id="57577.A0A2K3KUK8"/>
<keyword evidence="1" id="KW-0808">Transferase</keyword>
<dbReference type="Gene3D" id="3.30.200.20">
    <property type="entry name" value="Phosphorylase Kinase, domain 1"/>
    <property type="match status" value="1"/>
</dbReference>
<keyword evidence="1" id="KW-0418">Kinase</keyword>
<accession>A0A2K3KUK8</accession>
<evidence type="ECO:0000313" key="2">
    <source>
        <dbReference type="Proteomes" id="UP000236291"/>
    </source>
</evidence>
<organism evidence="1 2">
    <name type="scientific">Trifolium pratense</name>
    <name type="common">Red clover</name>
    <dbReference type="NCBI Taxonomy" id="57577"/>
    <lineage>
        <taxon>Eukaryota</taxon>
        <taxon>Viridiplantae</taxon>
        <taxon>Streptophyta</taxon>
        <taxon>Embryophyta</taxon>
        <taxon>Tracheophyta</taxon>
        <taxon>Spermatophyta</taxon>
        <taxon>Magnoliopsida</taxon>
        <taxon>eudicotyledons</taxon>
        <taxon>Gunneridae</taxon>
        <taxon>Pentapetalae</taxon>
        <taxon>rosids</taxon>
        <taxon>fabids</taxon>
        <taxon>Fabales</taxon>
        <taxon>Fabaceae</taxon>
        <taxon>Papilionoideae</taxon>
        <taxon>50 kb inversion clade</taxon>
        <taxon>NPAAA clade</taxon>
        <taxon>Hologalegina</taxon>
        <taxon>IRL clade</taxon>
        <taxon>Trifolieae</taxon>
        <taxon>Trifolium</taxon>
    </lineage>
</organism>
<protein>
    <submittedName>
        <fullName evidence="1">Proline-rich receptor-like protein kinase PERK1-like protein</fullName>
    </submittedName>
</protein>
<dbReference type="AlphaFoldDB" id="A0A2K3KUK8"/>
<keyword evidence="1" id="KW-0675">Receptor</keyword>
<evidence type="ECO:0000313" key="1">
    <source>
        <dbReference type="EMBL" id="PNX69956.1"/>
    </source>
</evidence>
<feature type="non-terminal residue" evidence="1">
    <location>
        <position position="1"/>
    </location>
</feature>
<name>A0A2K3KUK8_TRIPR</name>